<dbReference type="InterPro" id="IPR013137">
    <property type="entry name" value="Znf_TFIIB"/>
</dbReference>
<dbReference type="Pfam" id="PF00382">
    <property type="entry name" value="TFIIB"/>
    <property type="match status" value="2"/>
</dbReference>
<comment type="function">
    <text evidence="7">General factor that plays a major role in the activation of eukaryotic genes transcribed by RNA polymerase II.</text>
</comment>
<dbReference type="KEGG" id="bze:COCCADRAFT_102200"/>
<sequence length="377" mass="40865">MSYAPDGRLLSPGEVYEAAPVQVKDDEWQEDLNVALICPDCKENPPNLVEEFSAGDTICGSCGRVLADRIIDTRSEWRTFSNDGKRMLTLYLALDQGNDDPSRIGDAANPLLHGSQLQTEIGFGDGGMRVRDLSRAHNKSNHDKVNKALQAAYGQITALCDSQNISRPTAETAKMLYKMTDDAKLFKGKSQDAIIAGCIFIACRKHDQQRSFREIFKMTNVSKKEVGRTFKVLEAFIQKSQNSGPSVAGNGAVIDTVNLLNQKGGTTATSAASLMPRACAKLALGTQVQMVAEECADQVAHYGVAAGRSPLSIAGACLYLVSHLMGQPKSPKEIGLAVEVSDGTIRTAYKLMHMEQDKIIKDEWIAKGGDRSRIPAA</sequence>
<evidence type="ECO:0000256" key="9">
    <source>
        <dbReference type="PROSITE-ProRule" id="PRU00469"/>
    </source>
</evidence>
<evidence type="ECO:0000256" key="6">
    <source>
        <dbReference type="ARBA" id="ARBA00031706"/>
    </source>
</evidence>
<dbReference type="FunFam" id="2.20.25.10:FF:000036">
    <property type="entry name" value="Transcription initiation factor IIB"/>
    <property type="match status" value="1"/>
</dbReference>
<accession>W6XZC0</accession>
<dbReference type="OrthoDB" id="25790at2759"/>
<dbReference type="InterPro" id="IPR023486">
    <property type="entry name" value="TFIIB_CS"/>
</dbReference>
<dbReference type="FunFam" id="1.10.472.10:FF:000141">
    <property type="entry name" value="Transcription initiation factor IIB"/>
    <property type="match status" value="1"/>
</dbReference>
<evidence type="ECO:0000313" key="11">
    <source>
        <dbReference type="EMBL" id="EUC31093.1"/>
    </source>
</evidence>
<comment type="subunit">
    <text evidence="8">Associates with TFIID-IIA (DA complex) to form TFIID-IIA-IIB (DAB-complex) which is then recognized by polymerase II.</text>
</comment>
<dbReference type="CDD" id="cd20551">
    <property type="entry name" value="CYCLIN_TFIIB_rpt1"/>
    <property type="match status" value="1"/>
</dbReference>
<dbReference type="FunFam" id="1.10.472.170:FF:000001">
    <property type="entry name" value="Transcription initiation factor IIB"/>
    <property type="match status" value="1"/>
</dbReference>
<dbReference type="Gene3D" id="1.10.472.170">
    <property type="match status" value="1"/>
</dbReference>
<evidence type="ECO:0000256" key="7">
    <source>
        <dbReference type="ARBA" id="ARBA00056616"/>
    </source>
</evidence>
<evidence type="ECO:0000256" key="5">
    <source>
        <dbReference type="ARBA" id="ARBA00023163"/>
    </source>
</evidence>
<evidence type="ECO:0000256" key="4">
    <source>
        <dbReference type="ARBA" id="ARBA00023015"/>
    </source>
</evidence>
<protein>
    <recommendedName>
        <fullName evidence="2">Transcription initiation factor IIB</fullName>
    </recommendedName>
    <alternativeName>
        <fullName evidence="6">General transcription factor TFIIB</fullName>
    </alternativeName>
</protein>
<dbReference type="eggNOG" id="KOG1597">
    <property type="taxonomic scope" value="Eukaryota"/>
</dbReference>
<evidence type="ECO:0000256" key="1">
    <source>
        <dbReference type="ARBA" id="ARBA00010857"/>
    </source>
</evidence>
<dbReference type="RefSeq" id="XP_007714622.1">
    <property type="nucleotide sequence ID" value="XM_007716432.1"/>
</dbReference>
<dbReference type="AlphaFoldDB" id="W6XZC0"/>
<dbReference type="GO" id="GO:0051123">
    <property type="term" value="P:RNA polymerase II preinitiation complex assembly"/>
    <property type="evidence" value="ECO:0007669"/>
    <property type="project" value="UniProtKB-ARBA"/>
</dbReference>
<keyword evidence="4" id="KW-0805">Transcription regulation</keyword>
<keyword evidence="5" id="KW-0804">Transcription</keyword>
<dbReference type="InterPro" id="IPR013763">
    <property type="entry name" value="Cyclin-like_dom"/>
</dbReference>
<keyword evidence="9" id="KW-0863">Zinc-finger</keyword>
<dbReference type="PANTHER" id="PTHR11618">
    <property type="entry name" value="TRANSCRIPTION INITIATION FACTOR IIB-RELATED"/>
    <property type="match status" value="1"/>
</dbReference>
<feature type="domain" description="TFIIB-type" evidence="10">
    <location>
        <begin position="34"/>
        <end position="67"/>
    </location>
</feature>
<evidence type="ECO:0000256" key="2">
    <source>
        <dbReference type="ARBA" id="ARBA00013932"/>
    </source>
</evidence>
<comment type="similarity">
    <text evidence="1">Belongs to the TFIIB family.</text>
</comment>
<dbReference type="InterPro" id="IPR013150">
    <property type="entry name" value="TFIIB_cyclin"/>
</dbReference>
<dbReference type="GeneID" id="19142510"/>
<keyword evidence="9" id="KW-0479">Metal-binding</keyword>
<dbReference type="PANTHER" id="PTHR11618:SF13">
    <property type="entry name" value="TRANSCRIPTION INITIATION FACTOR IIB"/>
    <property type="match status" value="1"/>
</dbReference>
<dbReference type="InterPro" id="IPR036915">
    <property type="entry name" value="Cyclin-like_sf"/>
</dbReference>
<dbReference type="GO" id="GO:0008270">
    <property type="term" value="F:zinc ion binding"/>
    <property type="evidence" value="ECO:0007669"/>
    <property type="project" value="UniProtKB-KW"/>
</dbReference>
<dbReference type="STRING" id="930089.W6XZC0"/>
<dbReference type="SUPFAM" id="SSF47954">
    <property type="entry name" value="Cyclin-like"/>
    <property type="match status" value="2"/>
</dbReference>
<gene>
    <name evidence="11" type="ORF">COCCADRAFT_102200</name>
</gene>
<dbReference type="Gene3D" id="1.10.472.10">
    <property type="entry name" value="Cyclin-like"/>
    <property type="match status" value="1"/>
</dbReference>
<dbReference type="SMART" id="SM00385">
    <property type="entry name" value="CYCLIN"/>
    <property type="match status" value="2"/>
</dbReference>
<evidence type="ECO:0000256" key="3">
    <source>
        <dbReference type="ARBA" id="ARBA00022737"/>
    </source>
</evidence>
<dbReference type="SUPFAM" id="SSF57783">
    <property type="entry name" value="Zinc beta-ribbon"/>
    <property type="match status" value="1"/>
</dbReference>
<dbReference type="EMBL" id="KI964676">
    <property type="protein sequence ID" value="EUC31093.1"/>
    <property type="molecule type" value="Genomic_DNA"/>
</dbReference>
<keyword evidence="9" id="KW-0862">Zinc</keyword>
<name>W6XZC0_COCC2</name>
<evidence type="ECO:0000313" key="12">
    <source>
        <dbReference type="Proteomes" id="UP000053841"/>
    </source>
</evidence>
<dbReference type="HOGENOM" id="CLU_043736_1_0_1"/>
<dbReference type="Pfam" id="PF08271">
    <property type="entry name" value="Zn_Ribbon_TF"/>
    <property type="match status" value="1"/>
</dbReference>
<dbReference type="InterPro" id="IPR000812">
    <property type="entry name" value="TFIIB"/>
</dbReference>
<dbReference type="PROSITE" id="PS00782">
    <property type="entry name" value="TFIIB"/>
    <property type="match status" value="1"/>
</dbReference>
<organism evidence="11 12">
    <name type="scientific">Cochliobolus carbonum (strain 26-R-13)</name>
    <name type="common">Maize leaf spot fungus</name>
    <name type="synonym">Bipolaris zeicola</name>
    <dbReference type="NCBI Taxonomy" id="930089"/>
    <lineage>
        <taxon>Eukaryota</taxon>
        <taxon>Fungi</taxon>
        <taxon>Dikarya</taxon>
        <taxon>Ascomycota</taxon>
        <taxon>Pezizomycotina</taxon>
        <taxon>Dothideomycetes</taxon>
        <taxon>Pleosporomycetidae</taxon>
        <taxon>Pleosporales</taxon>
        <taxon>Pleosporineae</taxon>
        <taxon>Pleosporaceae</taxon>
        <taxon>Bipolaris</taxon>
    </lineage>
</organism>
<dbReference type="GO" id="GO:0016251">
    <property type="term" value="F:RNA polymerase II general transcription initiation factor activity"/>
    <property type="evidence" value="ECO:0007669"/>
    <property type="project" value="TreeGrafter"/>
</dbReference>
<dbReference type="GO" id="GO:0097550">
    <property type="term" value="C:transcription preinitiation complex"/>
    <property type="evidence" value="ECO:0007669"/>
    <property type="project" value="TreeGrafter"/>
</dbReference>
<proteinExistence type="inferred from homology"/>
<evidence type="ECO:0000256" key="8">
    <source>
        <dbReference type="ARBA" id="ARBA00066213"/>
    </source>
</evidence>
<dbReference type="GO" id="GO:0005634">
    <property type="term" value="C:nucleus"/>
    <property type="evidence" value="ECO:0007669"/>
    <property type="project" value="TreeGrafter"/>
</dbReference>
<dbReference type="PROSITE" id="PS51134">
    <property type="entry name" value="ZF_TFIIB"/>
    <property type="match status" value="1"/>
</dbReference>
<reference evidence="11 12" key="1">
    <citation type="journal article" date="2013" name="PLoS Genet.">
        <title>Comparative genome structure, secondary metabolite, and effector coding capacity across Cochliobolus pathogens.</title>
        <authorList>
            <person name="Condon B.J."/>
            <person name="Leng Y."/>
            <person name="Wu D."/>
            <person name="Bushley K.E."/>
            <person name="Ohm R.A."/>
            <person name="Otillar R."/>
            <person name="Martin J."/>
            <person name="Schackwitz W."/>
            <person name="Grimwood J."/>
            <person name="MohdZainudin N."/>
            <person name="Xue C."/>
            <person name="Wang R."/>
            <person name="Manning V.A."/>
            <person name="Dhillon B."/>
            <person name="Tu Z.J."/>
            <person name="Steffenson B.J."/>
            <person name="Salamov A."/>
            <person name="Sun H."/>
            <person name="Lowry S."/>
            <person name="LaButti K."/>
            <person name="Han J."/>
            <person name="Copeland A."/>
            <person name="Lindquist E."/>
            <person name="Barry K."/>
            <person name="Schmutz J."/>
            <person name="Baker S.E."/>
            <person name="Ciuffetti L.M."/>
            <person name="Grigoriev I.V."/>
            <person name="Zhong S."/>
            <person name="Turgeon B.G."/>
        </authorList>
    </citation>
    <scope>NUCLEOTIDE SEQUENCE [LARGE SCALE GENOMIC DNA]</scope>
    <source>
        <strain evidence="11 12">26-R-13</strain>
    </source>
</reference>
<dbReference type="GO" id="GO:0017025">
    <property type="term" value="F:TBP-class protein binding"/>
    <property type="evidence" value="ECO:0007669"/>
    <property type="project" value="InterPro"/>
</dbReference>
<keyword evidence="3" id="KW-0677">Repeat</keyword>
<dbReference type="Proteomes" id="UP000053841">
    <property type="component" value="Unassembled WGS sequence"/>
</dbReference>
<dbReference type="PRINTS" id="PR00685">
    <property type="entry name" value="TIFACTORIIB"/>
</dbReference>
<evidence type="ECO:0000259" key="10">
    <source>
        <dbReference type="PROSITE" id="PS51134"/>
    </source>
</evidence>
<keyword evidence="12" id="KW-1185">Reference proteome</keyword>